<organism evidence="1 2">
    <name type="scientific">Schistosoma haematobium</name>
    <name type="common">Blood fluke</name>
    <dbReference type="NCBI Taxonomy" id="6185"/>
    <lineage>
        <taxon>Eukaryota</taxon>
        <taxon>Metazoa</taxon>
        <taxon>Spiralia</taxon>
        <taxon>Lophotrochozoa</taxon>
        <taxon>Platyhelminthes</taxon>
        <taxon>Trematoda</taxon>
        <taxon>Digenea</taxon>
        <taxon>Strigeidida</taxon>
        <taxon>Schistosomatoidea</taxon>
        <taxon>Schistosomatidae</taxon>
        <taxon>Schistosoma</taxon>
    </lineage>
</organism>
<keyword evidence="2" id="KW-1185">Reference proteome</keyword>
<dbReference type="PANTHER" id="PTHR47027:SF25">
    <property type="entry name" value="REVERSE TRANSCRIPTASE DOMAIN-CONTAINING PROTEIN"/>
    <property type="match status" value="1"/>
</dbReference>
<gene>
    <name evidence="1" type="ORF">MS3_00000846</name>
</gene>
<dbReference type="KEGG" id="shx:MS3_00000846"/>
<dbReference type="Proteomes" id="UP000471633">
    <property type="component" value="Unassembled WGS sequence"/>
</dbReference>
<evidence type="ECO:0000313" key="1">
    <source>
        <dbReference type="EMBL" id="KAH9595569.1"/>
    </source>
</evidence>
<accession>A0A922LXJ1</accession>
<reference evidence="1" key="2">
    <citation type="journal article" date="2019" name="Gigascience">
        <title>High-quality Schistosoma haematobium genome achieved by single-molecule and long-range sequencing.</title>
        <authorList>
            <person name="Stroehlein A.J."/>
            <person name="Korhonen P.K."/>
            <person name="Chong T.M."/>
            <person name="Lim Y.L."/>
            <person name="Chan K.G."/>
            <person name="Webster B."/>
            <person name="Rollinson D."/>
            <person name="Brindley P.J."/>
            <person name="Gasser R.B."/>
            <person name="Young N.D."/>
        </authorList>
    </citation>
    <scope>NUCLEOTIDE SEQUENCE</scope>
</reference>
<dbReference type="AlphaFoldDB" id="A0A922LXJ1"/>
<name>A0A922LXJ1_SCHHA</name>
<dbReference type="CTD" id="75576543"/>
<evidence type="ECO:0000313" key="2">
    <source>
        <dbReference type="Proteomes" id="UP000471633"/>
    </source>
</evidence>
<reference evidence="1" key="1">
    <citation type="journal article" date="2012" name="Nat. Genet.">
        <title>Whole-genome sequence of Schistosoma haematobium.</title>
        <authorList>
            <person name="Young N.D."/>
            <person name="Jex A.R."/>
            <person name="Li B."/>
            <person name="Liu S."/>
            <person name="Yang L."/>
            <person name="Xiong Z."/>
            <person name="Li Y."/>
            <person name="Cantacessi C."/>
            <person name="Hall R.S."/>
            <person name="Xu X."/>
            <person name="Chen F."/>
            <person name="Wu X."/>
            <person name="Zerlotini A."/>
            <person name="Oliveira G."/>
            <person name="Hofmann A."/>
            <person name="Zhang G."/>
            <person name="Fang X."/>
            <person name="Kang Y."/>
            <person name="Campbell B.E."/>
            <person name="Loukas A."/>
            <person name="Ranganathan S."/>
            <person name="Rollinson D."/>
            <person name="Rinaldi G."/>
            <person name="Brindley P.J."/>
            <person name="Yang H."/>
            <person name="Wang J."/>
            <person name="Wang J."/>
            <person name="Gasser R.B."/>
        </authorList>
    </citation>
    <scope>NUCLEOTIDE SEQUENCE</scope>
</reference>
<sequence length="228" mass="26393">MIGSEVVERVDRFTNLGSLISPCGLVCDEMSARIQKARLAFTNLRHLWRRRDIRLSTKGRVYCAAVCSVLVYGSETWLVRVEDIRRLLVFDHRCLRNIARISWDHRVSNAVVRKRVLGMDGKSIDEVVKLHQLRWLGHVLLMPNNRLPRRAMFCCIGVDWKKGRGGQTKTWLKSMKSLTSGLSHAGRCRLPGWGPLDDSNRWLETLNDMAQNRLQWRRCIHSLCSPKF</sequence>
<protein>
    <recommendedName>
        <fullName evidence="3">Endonuclease-reverse transcriptase</fullName>
    </recommendedName>
</protein>
<proteinExistence type="predicted"/>
<reference evidence="1" key="4">
    <citation type="journal article" date="2022" name="PLoS Pathog.">
        <title>Chromosome-level genome of Schistosoma haematobium underpins genome-wide explorations of molecular variation.</title>
        <authorList>
            <person name="Stroehlein A.J."/>
            <person name="Korhonen P.K."/>
            <person name="Lee V.V."/>
            <person name="Ralph S.A."/>
            <person name="Mentink-Kane M."/>
            <person name="You H."/>
            <person name="McManus D.P."/>
            <person name="Tchuente L.T."/>
            <person name="Stothard J.R."/>
            <person name="Kaur P."/>
            <person name="Dudchenko O."/>
            <person name="Aiden E.L."/>
            <person name="Yang B."/>
            <person name="Yang H."/>
            <person name="Emery A.M."/>
            <person name="Webster B.L."/>
            <person name="Brindley P.J."/>
            <person name="Rollinson D."/>
            <person name="Chang B.C.H."/>
            <person name="Gasser R.B."/>
            <person name="Young N.D."/>
        </authorList>
    </citation>
    <scope>NUCLEOTIDE SEQUENCE</scope>
</reference>
<dbReference type="RefSeq" id="XP_051074451.1">
    <property type="nucleotide sequence ID" value="XM_051208452.1"/>
</dbReference>
<dbReference type="GeneID" id="75576543"/>
<reference evidence="1" key="3">
    <citation type="submission" date="2021-06" db="EMBL/GenBank/DDBJ databases">
        <title>Chromosome-level genome assembly for S. haematobium.</title>
        <authorList>
            <person name="Stroehlein A.J."/>
        </authorList>
    </citation>
    <scope>NUCLEOTIDE SEQUENCE</scope>
</reference>
<dbReference type="PANTHER" id="PTHR47027">
    <property type="entry name" value="REVERSE TRANSCRIPTASE DOMAIN-CONTAINING PROTEIN"/>
    <property type="match status" value="1"/>
</dbReference>
<comment type="caution">
    <text evidence="1">The sequence shown here is derived from an EMBL/GenBank/DDBJ whole genome shotgun (WGS) entry which is preliminary data.</text>
</comment>
<evidence type="ECO:0008006" key="3">
    <source>
        <dbReference type="Google" id="ProtNLM"/>
    </source>
</evidence>
<dbReference type="EMBL" id="AMPZ03000001">
    <property type="protein sequence ID" value="KAH9595569.1"/>
    <property type="molecule type" value="Genomic_DNA"/>
</dbReference>